<accession>A0A9D1ZN96</accession>
<dbReference type="PANTHER" id="PTHR36203:SF1">
    <property type="entry name" value="ASCORBATE-SPECIFIC PTS SYSTEM EIIA COMPONENT"/>
    <property type="match status" value="1"/>
</dbReference>
<protein>
    <recommendedName>
        <fullName evidence="9">Ascorbate-specific PTS system EIIA component</fullName>
    </recommendedName>
    <alternativeName>
        <fullName evidence="10">Ascorbate-specific phosphotransferase enzyme IIA component</fullName>
    </alternativeName>
</protein>
<evidence type="ECO:0000256" key="7">
    <source>
        <dbReference type="ARBA" id="ARBA00022777"/>
    </source>
</evidence>
<keyword evidence="3" id="KW-0963">Cytoplasm</keyword>
<dbReference type="InterPro" id="IPR051351">
    <property type="entry name" value="Ascorbate-PTS_EIIA_comp"/>
</dbReference>
<evidence type="ECO:0000256" key="8">
    <source>
        <dbReference type="ARBA" id="ARBA00037387"/>
    </source>
</evidence>
<evidence type="ECO:0000256" key="9">
    <source>
        <dbReference type="ARBA" id="ARBA00041175"/>
    </source>
</evidence>
<evidence type="ECO:0000256" key="3">
    <source>
        <dbReference type="ARBA" id="ARBA00022490"/>
    </source>
</evidence>
<evidence type="ECO:0000256" key="10">
    <source>
        <dbReference type="ARBA" id="ARBA00042072"/>
    </source>
</evidence>
<dbReference type="Proteomes" id="UP000824013">
    <property type="component" value="Unassembled WGS sequence"/>
</dbReference>
<feature type="domain" description="PTS EIIA type-2" evidence="11">
    <location>
        <begin position="4"/>
        <end position="141"/>
    </location>
</feature>
<dbReference type="PANTHER" id="PTHR36203">
    <property type="entry name" value="ASCORBATE-SPECIFIC PTS SYSTEM EIIA COMPONENT"/>
    <property type="match status" value="1"/>
</dbReference>
<comment type="caution">
    <text evidence="12">The sequence shown here is derived from an EMBL/GenBank/DDBJ whole genome shotgun (WGS) entry which is preliminary data.</text>
</comment>
<evidence type="ECO:0000256" key="4">
    <source>
        <dbReference type="ARBA" id="ARBA00022553"/>
    </source>
</evidence>
<dbReference type="GO" id="GO:0005737">
    <property type="term" value="C:cytoplasm"/>
    <property type="evidence" value="ECO:0007669"/>
    <property type="project" value="UniProtKB-SubCell"/>
</dbReference>
<comment type="function">
    <text evidence="8">The phosphoenolpyruvate-dependent sugar phosphotransferase system (sugar PTS), a major carbohydrate active transport system, catalyzes the phosphorylation of incoming sugar substrates concomitantly with their translocation across the cell membrane. The enzyme II UlaABC PTS system is involved in ascorbate transport.</text>
</comment>
<dbReference type="InterPro" id="IPR016152">
    <property type="entry name" value="PTrfase/Anion_transptr"/>
</dbReference>
<dbReference type="PROSITE" id="PS51094">
    <property type="entry name" value="PTS_EIIA_TYPE_2"/>
    <property type="match status" value="1"/>
</dbReference>
<evidence type="ECO:0000256" key="6">
    <source>
        <dbReference type="ARBA" id="ARBA00022683"/>
    </source>
</evidence>
<keyword evidence="5" id="KW-0808">Transferase</keyword>
<evidence type="ECO:0000256" key="5">
    <source>
        <dbReference type="ARBA" id="ARBA00022679"/>
    </source>
</evidence>
<proteinExistence type="predicted"/>
<keyword evidence="2" id="KW-0813">Transport</keyword>
<evidence type="ECO:0000313" key="12">
    <source>
        <dbReference type="EMBL" id="HIY93072.1"/>
    </source>
</evidence>
<comment type="subcellular location">
    <subcellularLocation>
        <location evidence="1">Cytoplasm</location>
    </subcellularLocation>
</comment>
<dbReference type="EMBL" id="DXCM01000067">
    <property type="protein sequence ID" value="HIY93072.1"/>
    <property type="molecule type" value="Genomic_DNA"/>
</dbReference>
<dbReference type="GO" id="GO:0009401">
    <property type="term" value="P:phosphoenolpyruvate-dependent sugar phosphotransferase system"/>
    <property type="evidence" value="ECO:0007669"/>
    <property type="project" value="UniProtKB-KW"/>
</dbReference>
<reference evidence="12" key="2">
    <citation type="submission" date="2021-04" db="EMBL/GenBank/DDBJ databases">
        <authorList>
            <person name="Gilroy R."/>
        </authorList>
    </citation>
    <scope>NUCLEOTIDE SEQUENCE</scope>
    <source>
        <strain evidence="12">3204</strain>
    </source>
</reference>
<dbReference type="AlphaFoldDB" id="A0A9D1ZN96"/>
<organism evidence="12 13">
    <name type="scientific">Candidatus Companilactobacillus pullicola</name>
    <dbReference type="NCBI Taxonomy" id="2838523"/>
    <lineage>
        <taxon>Bacteria</taxon>
        <taxon>Bacillati</taxon>
        <taxon>Bacillota</taxon>
        <taxon>Bacilli</taxon>
        <taxon>Lactobacillales</taxon>
        <taxon>Lactobacillaceae</taxon>
        <taxon>Companilactobacillus</taxon>
    </lineage>
</organism>
<gene>
    <name evidence="12" type="ORF">H9820_09065</name>
</gene>
<dbReference type="SUPFAM" id="SSF55804">
    <property type="entry name" value="Phoshotransferase/anion transport protein"/>
    <property type="match status" value="1"/>
</dbReference>
<dbReference type="Gene3D" id="3.40.930.10">
    <property type="entry name" value="Mannitol-specific EII, Chain A"/>
    <property type="match status" value="1"/>
</dbReference>
<evidence type="ECO:0000313" key="13">
    <source>
        <dbReference type="Proteomes" id="UP000824013"/>
    </source>
</evidence>
<evidence type="ECO:0000256" key="1">
    <source>
        <dbReference type="ARBA" id="ARBA00004496"/>
    </source>
</evidence>
<keyword evidence="4" id="KW-0597">Phosphoprotein</keyword>
<keyword evidence="7" id="KW-0418">Kinase</keyword>
<evidence type="ECO:0000259" key="11">
    <source>
        <dbReference type="PROSITE" id="PS51094"/>
    </source>
</evidence>
<keyword evidence="12" id="KW-0762">Sugar transport</keyword>
<dbReference type="InterPro" id="IPR002178">
    <property type="entry name" value="PTS_EIIA_type-2_dom"/>
</dbReference>
<name>A0A9D1ZN96_9LACO</name>
<keyword evidence="6" id="KW-0598">Phosphotransferase system</keyword>
<evidence type="ECO:0000256" key="2">
    <source>
        <dbReference type="ARBA" id="ARBA00022448"/>
    </source>
</evidence>
<dbReference type="GO" id="GO:0016301">
    <property type="term" value="F:kinase activity"/>
    <property type="evidence" value="ECO:0007669"/>
    <property type="project" value="UniProtKB-KW"/>
</dbReference>
<reference evidence="12" key="1">
    <citation type="journal article" date="2021" name="PeerJ">
        <title>Extensive microbial diversity within the chicken gut microbiome revealed by metagenomics and culture.</title>
        <authorList>
            <person name="Gilroy R."/>
            <person name="Ravi A."/>
            <person name="Getino M."/>
            <person name="Pursley I."/>
            <person name="Horton D.L."/>
            <person name="Alikhan N.F."/>
            <person name="Baker D."/>
            <person name="Gharbi K."/>
            <person name="Hall N."/>
            <person name="Watson M."/>
            <person name="Adriaenssens E.M."/>
            <person name="Foster-Nyarko E."/>
            <person name="Jarju S."/>
            <person name="Secka A."/>
            <person name="Antonio M."/>
            <person name="Oren A."/>
            <person name="Chaudhuri R.R."/>
            <person name="La Ragione R."/>
            <person name="Hildebrand F."/>
            <person name="Pallen M.J."/>
        </authorList>
    </citation>
    <scope>NUCLEOTIDE SEQUENCE</scope>
    <source>
        <strain evidence="12">3204</strain>
    </source>
</reference>
<dbReference type="Pfam" id="PF00359">
    <property type="entry name" value="PTS_EIIA_2"/>
    <property type="match status" value="1"/>
</dbReference>
<sequence length="141" mass="15655">MLKSILSKNSIQVVDSVSDWQDALKKASQPLLDSGVITGEYVSNMIKSVQDNGPYMVLTDYFALMHARPGEGVSQNGMSLLVTRNQVDLEGKPIKIFLVMAATDNTSHLKSLQNVMSVFMDQKAYQTILDGNRDKIIELFN</sequence>